<gene>
    <name evidence="5" type="ORF">A3770_10p57700</name>
</gene>
<keyword evidence="2 3" id="KW-0040">ANK repeat</keyword>
<dbReference type="Gene3D" id="1.25.40.20">
    <property type="entry name" value="Ankyrin repeat-containing domain"/>
    <property type="match status" value="2"/>
</dbReference>
<evidence type="ECO:0000256" key="2">
    <source>
        <dbReference type="ARBA" id="ARBA00023043"/>
    </source>
</evidence>
<accession>A0A5B8MUT3</accession>
<feature type="region of interest" description="Disordered" evidence="4">
    <location>
        <begin position="228"/>
        <end position="322"/>
    </location>
</feature>
<protein>
    <submittedName>
        <fullName evidence="5">Uncharacterized protein</fullName>
    </submittedName>
</protein>
<dbReference type="PROSITE" id="PS50088">
    <property type="entry name" value="ANK_REPEAT"/>
    <property type="match status" value="4"/>
</dbReference>
<feature type="region of interest" description="Disordered" evidence="4">
    <location>
        <begin position="327"/>
        <end position="346"/>
    </location>
</feature>
<dbReference type="Pfam" id="PF12796">
    <property type="entry name" value="Ank_2"/>
    <property type="match status" value="1"/>
</dbReference>
<sequence length="346" mass="37012">MAASDAAASLRELVIQESTEFLAKELKARPGSLNAKIGMMEQSLLHEAAEKNKVESLNTLIKMGANMNAQDKDRGTPLHYCSLRGHLEVAQTLLAKGAYVDKQDADGNLAHHWAAGNSKLGVLELLLDHCDAKILLSKANKAGDTVLHAAARGDTRECIKLLVKRGAKVDAKNNKGDTPLHVAASSGKQVCVEELLRFQGTKEVTANSEDKLPQDVAVSSAIRALIEEHLKSPVSPEDSEEEATPPSEEGGDADQASVEEGVEQVTRTLSGEKLLGDDEAPGVLQAGGALSPQPLTKAEKREAMSHMSSSARDKLNPKSGQQKFLEKYNLASNKDPKMNSLLKSEG</sequence>
<evidence type="ECO:0000256" key="4">
    <source>
        <dbReference type="SAM" id="MobiDB-lite"/>
    </source>
</evidence>
<dbReference type="STRING" id="1764295.A0A5B8MUT3"/>
<feature type="repeat" description="ANK" evidence="3">
    <location>
        <begin position="73"/>
        <end position="105"/>
    </location>
</feature>
<evidence type="ECO:0000313" key="6">
    <source>
        <dbReference type="Proteomes" id="UP000316726"/>
    </source>
</evidence>
<feature type="repeat" description="ANK" evidence="3">
    <location>
        <begin position="175"/>
        <end position="197"/>
    </location>
</feature>
<dbReference type="EMBL" id="CP031043">
    <property type="protein sequence ID" value="QDZ23252.1"/>
    <property type="molecule type" value="Genomic_DNA"/>
</dbReference>
<dbReference type="InterPro" id="IPR036770">
    <property type="entry name" value="Ankyrin_rpt-contain_sf"/>
</dbReference>
<evidence type="ECO:0000256" key="3">
    <source>
        <dbReference type="PROSITE-ProRule" id="PRU00023"/>
    </source>
</evidence>
<dbReference type="PANTHER" id="PTHR24171">
    <property type="entry name" value="ANKYRIN REPEAT DOMAIN-CONTAINING PROTEIN 39-RELATED"/>
    <property type="match status" value="1"/>
</dbReference>
<dbReference type="SMART" id="SM00248">
    <property type="entry name" value="ANK"/>
    <property type="match status" value="5"/>
</dbReference>
<feature type="repeat" description="ANK" evidence="3">
    <location>
        <begin position="40"/>
        <end position="72"/>
    </location>
</feature>
<dbReference type="PROSITE" id="PS50297">
    <property type="entry name" value="ANK_REP_REGION"/>
    <property type="match status" value="4"/>
</dbReference>
<dbReference type="AlphaFoldDB" id="A0A5B8MUT3"/>
<reference evidence="5 6" key="1">
    <citation type="submission" date="2018-07" db="EMBL/GenBank/DDBJ databases">
        <title>The complete nuclear genome of the prasinophyte Chloropicon primus (CCMP1205).</title>
        <authorList>
            <person name="Pombert J.-F."/>
            <person name="Otis C."/>
            <person name="Turmel M."/>
            <person name="Lemieux C."/>
        </authorList>
    </citation>
    <scope>NUCLEOTIDE SEQUENCE [LARGE SCALE GENOMIC DNA]</scope>
    <source>
        <strain evidence="5 6">CCMP1205</strain>
    </source>
</reference>
<keyword evidence="6" id="KW-1185">Reference proteome</keyword>
<name>A0A5B8MUT3_9CHLO</name>
<dbReference type="OrthoDB" id="20872at2759"/>
<dbReference type="InterPro" id="IPR002110">
    <property type="entry name" value="Ankyrin_rpt"/>
</dbReference>
<dbReference type="PRINTS" id="PR01415">
    <property type="entry name" value="ANKYRIN"/>
</dbReference>
<feature type="repeat" description="ANK" evidence="3">
    <location>
        <begin position="142"/>
        <end position="174"/>
    </location>
</feature>
<dbReference type="Proteomes" id="UP000316726">
    <property type="component" value="Chromosome 10"/>
</dbReference>
<organism evidence="5 6">
    <name type="scientific">Chloropicon primus</name>
    <dbReference type="NCBI Taxonomy" id="1764295"/>
    <lineage>
        <taxon>Eukaryota</taxon>
        <taxon>Viridiplantae</taxon>
        <taxon>Chlorophyta</taxon>
        <taxon>Chloropicophyceae</taxon>
        <taxon>Chloropicales</taxon>
        <taxon>Chloropicaceae</taxon>
        <taxon>Chloropicon</taxon>
    </lineage>
</organism>
<evidence type="ECO:0000256" key="1">
    <source>
        <dbReference type="ARBA" id="ARBA00022737"/>
    </source>
</evidence>
<evidence type="ECO:0000313" key="5">
    <source>
        <dbReference type="EMBL" id="QDZ23252.1"/>
    </source>
</evidence>
<keyword evidence="1" id="KW-0677">Repeat</keyword>
<dbReference type="SUPFAM" id="SSF48403">
    <property type="entry name" value="Ankyrin repeat"/>
    <property type="match status" value="1"/>
</dbReference>
<proteinExistence type="predicted"/>
<dbReference type="PANTHER" id="PTHR24171:SF9">
    <property type="entry name" value="ANKYRIN REPEAT DOMAIN-CONTAINING PROTEIN 39"/>
    <property type="match status" value="1"/>
</dbReference>
<dbReference type="Pfam" id="PF13637">
    <property type="entry name" value="Ank_4"/>
    <property type="match status" value="1"/>
</dbReference>